<dbReference type="AlphaFoldDB" id="J9FYI8"/>
<dbReference type="EMBL" id="AMCI01007540">
    <property type="protein sequence ID" value="EJW92439.1"/>
    <property type="molecule type" value="Genomic_DNA"/>
</dbReference>
<reference evidence="1" key="1">
    <citation type="journal article" date="2012" name="PLoS ONE">
        <title>Gene sets for utilization of primary and secondary nutrition supplies in the distal gut of endangered iberian lynx.</title>
        <authorList>
            <person name="Alcaide M."/>
            <person name="Messina E."/>
            <person name="Richter M."/>
            <person name="Bargiela R."/>
            <person name="Peplies J."/>
            <person name="Huws S.A."/>
            <person name="Newbold C.J."/>
            <person name="Golyshin P.N."/>
            <person name="Simon M.A."/>
            <person name="Lopez G."/>
            <person name="Yakimov M.M."/>
            <person name="Ferrer M."/>
        </authorList>
    </citation>
    <scope>NUCLEOTIDE SEQUENCE</scope>
</reference>
<comment type="caution">
    <text evidence="1">The sequence shown here is derived from an EMBL/GenBank/DDBJ whole genome shotgun (WGS) entry which is preliminary data.</text>
</comment>
<organism evidence="1">
    <name type="scientific">gut metagenome</name>
    <dbReference type="NCBI Taxonomy" id="749906"/>
    <lineage>
        <taxon>unclassified sequences</taxon>
        <taxon>metagenomes</taxon>
        <taxon>organismal metagenomes</taxon>
    </lineage>
</organism>
<proteinExistence type="predicted"/>
<protein>
    <submittedName>
        <fullName evidence="1">F420H2:quinone oxidoreductase</fullName>
    </submittedName>
</protein>
<name>J9FYI8_9ZZZZ</name>
<gene>
    <name evidence="1" type="ORF">EVA_19453</name>
</gene>
<accession>J9FYI8</accession>
<evidence type="ECO:0000313" key="1">
    <source>
        <dbReference type="EMBL" id="EJW92439.1"/>
    </source>
</evidence>
<feature type="non-terminal residue" evidence="1">
    <location>
        <position position="1"/>
    </location>
</feature>
<sequence>CPSKGGSSQSDLTIADFWGIEQVKPAFDDDRGTSLIIVHSQHGEEVIKALDMKAEEVSHEAALAINSAYQKSVTPHPQRAAFFARLDSDESLCALIAEMLKLPFKMRVRRKLWKLKAVVKKVLNNEIGGG</sequence>